<reference evidence="1 2" key="2">
    <citation type="submission" date="2018-11" db="EMBL/GenBank/DDBJ databases">
        <authorList>
            <consortium name="Pathogen Informatics"/>
        </authorList>
    </citation>
    <scope>NUCLEOTIDE SEQUENCE [LARGE SCALE GENOMIC DNA]</scope>
</reference>
<dbReference type="AlphaFoldDB" id="A0A183EDW1"/>
<evidence type="ECO:0000313" key="1">
    <source>
        <dbReference type="EMBL" id="VDN33251.1"/>
    </source>
</evidence>
<reference evidence="3" key="1">
    <citation type="submission" date="2016-06" db="UniProtKB">
        <authorList>
            <consortium name="WormBaseParasite"/>
        </authorList>
    </citation>
    <scope>IDENTIFICATION</scope>
</reference>
<name>A0A183EDW1_9BILA</name>
<dbReference type="WBParaSite" id="GPUH_0001917701-mRNA-1">
    <property type="protein sequence ID" value="GPUH_0001917701-mRNA-1"/>
    <property type="gene ID" value="GPUH_0001917701"/>
</dbReference>
<sequence length="31" mass="3536">MDVGGQRIKIKEMSDILASRFAFVSGKQFYI</sequence>
<evidence type="ECO:0000313" key="2">
    <source>
        <dbReference type="Proteomes" id="UP000271098"/>
    </source>
</evidence>
<proteinExistence type="predicted"/>
<accession>A0A183EDW1</accession>
<dbReference type="OrthoDB" id="5803785at2759"/>
<protein>
    <submittedName>
        <fullName evidence="3">BTB_2 domain-containing protein</fullName>
    </submittedName>
</protein>
<gene>
    <name evidence="1" type="ORF">GPUH_LOCUS19152</name>
</gene>
<organism evidence="3">
    <name type="scientific">Gongylonema pulchrum</name>
    <dbReference type="NCBI Taxonomy" id="637853"/>
    <lineage>
        <taxon>Eukaryota</taxon>
        <taxon>Metazoa</taxon>
        <taxon>Ecdysozoa</taxon>
        <taxon>Nematoda</taxon>
        <taxon>Chromadorea</taxon>
        <taxon>Rhabditida</taxon>
        <taxon>Spirurina</taxon>
        <taxon>Spiruromorpha</taxon>
        <taxon>Spiruroidea</taxon>
        <taxon>Gongylonematidae</taxon>
        <taxon>Gongylonema</taxon>
    </lineage>
</organism>
<keyword evidence="2" id="KW-1185">Reference proteome</keyword>
<evidence type="ECO:0000313" key="3">
    <source>
        <dbReference type="WBParaSite" id="GPUH_0001917701-mRNA-1"/>
    </source>
</evidence>
<dbReference type="Proteomes" id="UP000271098">
    <property type="component" value="Unassembled WGS sequence"/>
</dbReference>
<dbReference type="EMBL" id="UYRT01088009">
    <property type="protein sequence ID" value="VDN33251.1"/>
    <property type="molecule type" value="Genomic_DNA"/>
</dbReference>